<organism evidence="2 3">
    <name type="scientific">Actinomyces lilanjuaniae</name>
    <dbReference type="NCBI Taxonomy" id="2321394"/>
    <lineage>
        <taxon>Bacteria</taxon>
        <taxon>Bacillati</taxon>
        <taxon>Actinomycetota</taxon>
        <taxon>Actinomycetes</taxon>
        <taxon>Actinomycetales</taxon>
        <taxon>Actinomycetaceae</taxon>
        <taxon>Actinomyces</taxon>
    </lineage>
</organism>
<evidence type="ECO:0000256" key="1">
    <source>
        <dbReference type="SAM" id="MobiDB-lite"/>
    </source>
</evidence>
<dbReference type="Proteomes" id="UP000273001">
    <property type="component" value="Chromosome"/>
</dbReference>
<accession>A0ABN5PN75</accession>
<reference evidence="2 3" key="1">
    <citation type="submission" date="2018-09" db="EMBL/GenBank/DDBJ databases">
        <authorList>
            <person name="Li J."/>
        </authorList>
    </citation>
    <scope>NUCLEOTIDE SEQUENCE [LARGE SCALE GENOMIC DNA]</scope>
    <source>
        <strain evidence="2 3">2129</strain>
    </source>
</reference>
<protein>
    <submittedName>
        <fullName evidence="2">Uncharacterized protein</fullName>
    </submittedName>
</protein>
<evidence type="ECO:0000313" key="3">
    <source>
        <dbReference type="Proteomes" id="UP000273001"/>
    </source>
</evidence>
<gene>
    <name evidence="2" type="ORF">D5R93_07365</name>
</gene>
<proteinExistence type="predicted"/>
<dbReference type="EMBL" id="CP032514">
    <property type="protein sequence ID" value="AYD89888.1"/>
    <property type="molecule type" value="Genomic_DNA"/>
</dbReference>
<feature type="region of interest" description="Disordered" evidence="1">
    <location>
        <begin position="78"/>
        <end position="98"/>
    </location>
</feature>
<name>A0ABN5PN75_9ACTO</name>
<sequence length="98" mass="10763">MFTPGRAGGQAVLVWEGSAAAPDSPLAWHSRSPVEVFFHTGHQPATQELASEFTRQLDRQLSALSLLSAERLLEGIRAYRTQGRQPTSTSTRKDKNSL</sequence>
<keyword evidence="3" id="KW-1185">Reference proteome</keyword>
<evidence type="ECO:0000313" key="2">
    <source>
        <dbReference type="EMBL" id="AYD89888.1"/>
    </source>
</evidence>